<evidence type="ECO:0000313" key="2">
    <source>
        <dbReference type="EMBL" id="OJG46070.1"/>
    </source>
</evidence>
<accession>A0A1L8TP69</accession>
<dbReference type="AlphaFoldDB" id="A0A1L8TP69"/>
<evidence type="ECO:0000313" key="3">
    <source>
        <dbReference type="Proteomes" id="UP000182077"/>
    </source>
</evidence>
<name>A0A1L8TP69_9ENTE</name>
<sequence length="156" mass="17529">MSTKILVLVGSDGKPENAFRKAVELAEKEKSELHVLIYNTTLKENIALEESEEFSLEDGYMGELTMPDIQLMEDLDEENQAEIKEFVSSINLSNPDNLIVSYVSYGLKKAVLNYANEKAIDLVILGQEETLYTRLTFDSLIKHVANKSASNLLIIK</sequence>
<dbReference type="InterPro" id="IPR014729">
    <property type="entry name" value="Rossmann-like_a/b/a_fold"/>
</dbReference>
<proteinExistence type="predicted"/>
<organism evidence="2 3">
    <name type="scientific">Enterococcus hermanniensis</name>
    <dbReference type="NCBI Taxonomy" id="249189"/>
    <lineage>
        <taxon>Bacteria</taxon>
        <taxon>Bacillati</taxon>
        <taxon>Bacillota</taxon>
        <taxon>Bacilli</taxon>
        <taxon>Lactobacillales</taxon>
        <taxon>Enterococcaceae</taxon>
        <taxon>Enterococcus</taxon>
    </lineage>
</organism>
<dbReference type="Pfam" id="PF00582">
    <property type="entry name" value="Usp"/>
    <property type="match status" value="1"/>
</dbReference>
<evidence type="ECO:0000259" key="1">
    <source>
        <dbReference type="Pfam" id="PF00582"/>
    </source>
</evidence>
<gene>
    <name evidence="2" type="ORF">RV04_GL001236</name>
</gene>
<dbReference type="RefSeq" id="WP_071857186.1">
    <property type="nucleotide sequence ID" value="NZ_JBHSHK010000001.1"/>
</dbReference>
<dbReference type="EMBL" id="JXKQ01000003">
    <property type="protein sequence ID" value="OJG46070.1"/>
    <property type="molecule type" value="Genomic_DNA"/>
</dbReference>
<dbReference type="SUPFAM" id="SSF52402">
    <property type="entry name" value="Adenine nucleotide alpha hydrolases-like"/>
    <property type="match status" value="1"/>
</dbReference>
<protein>
    <recommendedName>
        <fullName evidence="1">UspA domain-containing protein</fullName>
    </recommendedName>
</protein>
<dbReference type="Gene3D" id="3.40.50.620">
    <property type="entry name" value="HUPs"/>
    <property type="match status" value="1"/>
</dbReference>
<comment type="caution">
    <text evidence="2">The sequence shown here is derived from an EMBL/GenBank/DDBJ whole genome shotgun (WGS) entry which is preliminary data.</text>
</comment>
<keyword evidence="3" id="KW-1185">Reference proteome</keyword>
<feature type="domain" description="UspA" evidence="1">
    <location>
        <begin position="1"/>
        <end position="156"/>
    </location>
</feature>
<reference evidence="2 3" key="1">
    <citation type="submission" date="2014-12" db="EMBL/GenBank/DDBJ databases">
        <title>Draft genome sequences of 29 type strains of Enterococci.</title>
        <authorList>
            <person name="Zhong Z."/>
            <person name="Sun Z."/>
            <person name="Liu W."/>
            <person name="Zhang W."/>
            <person name="Zhang H."/>
        </authorList>
    </citation>
    <scope>NUCLEOTIDE SEQUENCE [LARGE SCALE GENOMIC DNA]</scope>
    <source>
        <strain evidence="2 3">DSM 17122</strain>
    </source>
</reference>
<dbReference type="Proteomes" id="UP000182077">
    <property type="component" value="Unassembled WGS sequence"/>
</dbReference>
<dbReference type="InterPro" id="IPR006016">
    <property type="entry name" value="UspA"/>
</dbReference>